<evidence type="ECO:0000313" key="4">
    <source>
        <dbReference type="EMBL" id="MFC7435240.1"/>
    </source>
</evidence>
<dbReference type="RefSeq" id="WP_382257614.1">
    <property type="nucleotide sequence ID" value="NZ_JBHTBX010000007.1"/>
</dbReference>
<keyword evidence="2" id="KW-0472">Membrane</keyword>
<accession>A0ABW2RB15</accession>
<name>A0ABW2RB15_9BURK</name>
<protein>
    <submittedName>
        <fullName evidence="4">YhdP family protein</fullName>
    </submittedName>
</protein>
<feature type="region of interest" description="Disordered" evidence="1">
    <location>
        <begin position="1362"/>
        <end position="1390"/>
    </location>
</feature>
<evidence type="ECO:0000256" key="2">
    <source>
        <dbReference type="SAM" id="Phobius"/>
    </source>
</evidence>
<organism evidence="4 5">
    <name type="scientific">Hydrogenophaga bisanensis</name>
    <dbReference type="NCBI Taxonomy" id="439611"/>
    <lineage>
        <taxon>Bacteria</taxon>
        <taxon>Pseudomonadati</taxon>
        <taxon>Pseudomonadota</taxon>
        <taxon>Betaproteobacteria</taxon>
        <taxon>Burkholderiales</taxon>
        <taxon>Comamonadaceae</taxon>
        <taxon>Hydrogenophaga</taxon>
    </lineage>
</organism>
<feature type="domain" description="YhdP central" evidence="3">
    <location>
        <begin position="28"/>
        <end position="1370"/>
    </location>
</feature>
<evidence type="ECO:0000259" key="3">
    <source>
        <dbReference type="Pfam" id="PF13116"/>
    </source>
</evidence>
<comment type="caution">
    <text evidence="4">The sequence shown here is derived from an EMBL/GenBank/DDBJ whole genome shotgun (WGS) entry which is preliminary data.</text>
</comment>
<dbReference type="Pfam" id="PF13116">
    <property type="entry name" value="YhdP"/>
    <property type="match status" value="1"/>
</dbReference>
<dbReference type="NCBIfam" id="TIGR02099">
    <property type="entry name" value="YhdP family protein"/>
    <property type="match status" value="1"/>
</dbReference>
<evidence type="ECO:0000256" key="1">
    <source>
        <dbReference type="SAM" id="MobiDB-lite"/>
    </source>
</evidence>
<evidence type="ECO:0000313" key="5">
    <source>
        <dbReference type="Proteomes" id="UP001596495"/>
    </source>
</evidence>
<feature type="compositionally biased region" description="Low complexity" evidence="1">
    <location>
        <begin position="1377"/>
        <end position="1390"/>
    </location>
</feature>
<dbReference type="InterPro" id="IPR025263">
    <property type="entry name" value="YhdP_central"/>
</dbReference>
<gene>
    <name evidence="4" type="ORF">ACFQNJ_12055</name>
</gene>
<keyword evidence="2" id="KW-1133">Transmembrane helix</keyword>
<dbReference type="EMBL" id="JBHTBX010000007">
    <property type="protein sequence ID" value="MFC7435240.1"/>
    <property type="molecule type" value="Genomic_DNA"/>
</dbReference>
<dbReference type="Proteomes" id="UP001596495">
    <property type="component" value="Unassembled WGS sequence"/>
</dbReference>
<feature type="transmembrane region" description="Helical" evidence="2">
    <location>
        <begin position="31"/>
        <end position="54"/>
    </location>
</feature>
<keyword evidence="5" id="KW-1185">Reference proteome</keyword>
<sequence length="1390" mass="149875">MNASNPAPDAETLARAAPSRSLKTFSALTRLLLWLVVAVWALFILTWGALHGWIVPRISDWRPHLERWATAQLGVSVKVGDIRADHGPSPAWLPLPVWGLTPTIRLIDVRLLDPAGREALRLPLVQASLSPASVWRLGFEQLLIDSPVLDVRRTPDGRIEVAGLDMASGPESDGSAADWFFNQSEFIIRQGTVRWIDDLKRQPPLALSQLDFVVRNGIHRHDFRLDATPPADWGERLSLRGQLREPLIQLQATQPGQLPWRDWSGEVFADFPHVDVARLRAYADLSRWDVQVRSGRGALRAWADVERGKVHGVTAQMDLEAVDTTLGKDLPALALDTLTGRLELQWGDEGFEVATDDLRFRTREGDNWPGGQLRVRHRTGQAGSIAGTQLSADSVDLAALATIAGRIPLSAELRAHLADLQPAGRVQGLTASWRPADDRRPLSYQAKGKVVGLSLAGQPSGQKSSYGDYPVPGRPGIRNADIDFDLNDTGGQARIAVREGALELPDVFEDPLLPLDRFDGRARWTVAGERIEVTLSDVRLSNADAEGSADVRWSTADPARSQAKSRFPGELDLTATLTRADATRVHRYLPLSVSPDVRRYLSEAAKAGNSPKVDFRVKGDLWDVPFDRAAGSQGEFRIAAQLKGVDFAYVPAFLQSAGEAPWPALKGMDGQFVFDRDSIRITGLQGGAQPLPGLRLSQGSFVIENLMKSPVMDISARVQGPANEILAIVRDSPLNALTSQALGQSRATGNASGQFSLRIPFDDMRKTTVKGNVRLAGNDLRITPAAPMLANTSGDVSFSEKGFEVTAARARAFGGDLSFDGGMQTDARGNTRIRFRGQGTATADGLRQGELGIVSQLFANGSGSAAYAAQLNFRAGVPEISVTSNLQGMAINLPAPLGKSADTSLPLLFEQSVQGVRSAAQGEVALTDRLNVDIGPPAARAVSLHYERDITGSEPRVLRGRISVGTSPDEAISTPTSGVQANLRFDDLDVGAWTRALPAQEGGQTPAAGAAGAAMQYLPTVLALRAARVLQDGRTFQDVVVGGTRVDDQWRVNVSAREFDGYVEYRQPSDNSAGSIYARLSRLSLSQAATTDVEEILQQPSSVPALDIAVQDLVLSGRSLGRVEVQAVNRVGADRVREWRLNRLQVIMPEARLNGSGNWAPAAGGRQRRAALTFQLDIRDSGKLLARFGRDGVVRGGEGTIEGNIGWIGSPFRLDYPTLSGQMKADIERGQFLKVDPGAAKLLGVLSLQSLPRRLVLDFRDVFSEGFAFDFIRGDATLAQGVISTNNLQMKGVNAAVLMEGSADIGRETQDLKVVVVPEINAGTASLIATAINPAVGLGTFLAQYLLRQPLQSATTQQFHITGGWSDPKVDKIERQPVAPSPATAPAAPR</sequence>
<dbReference type="InterPro" id="IPR011836">
    <property type="entry name" value="YhdP"/>
</dbReference>
<reference evidence="5" key="1">
    <citation type="journal article" date="2019" name="Int. J. Syst. Evol. Microbiol.">
        <title>The Global Catalogue of Microorganisms (GCM) 10K type strain sequencing project: providing services to taxonomists for standard genome sequencing and annotation.</title>
        <authorList>
            <consortium name="The Broad Institute Genomics Platform"/>
            <consortium name="The Broad Institute Genome Sequencing Center for Infectious Disease"/>
            <person name="Wu L."/>
            <person name="Ma J."/>
        </authorList>
    </citation>
    <scope>NUCLEOTIDE SEQUENCE [LARGE SCALE GENOMIC DNA]</scope>
    <source>
        <strain evidence="5">CCUG 54518</strain>
    </source>
</reference>
<dbReference type="PANTHER" id="PTHR38690">
    <property type="entry name" value="PROTEASE-RELATED"/>
    <property type="match status" value="1"/>
</dbReference>
<dbReference type="PANTHER" id="PTHR38690:SF1">
    <property type="entry name" value="PROTEASE"/>
    <property type="match status" value="1"/>
</dbReference>
<keyword evidence="2" id="KW-0812">Transmembrane</keyword>
<proteinExistence type="predicted"/>